<dbReference type="OrthoDB" id="60111at2"/>
<proteinExistence type="predicted"/>
<evidence type="ECO:0000256" key="3">
    <source>
        <dbReference type="ARBA" id="ARBA00023125"/>
    </source>
</evidence>
<organism evidence="6 7">
    <name type="scientific">Rubellimicrobium rubrum</name>
    <dbReference type="NCBI Taxonomy" id="2585369"/>
    <lineage>
        <taxon>Bacteria</taxon>
        <taxon>Pseudomonadati</taxon>
        <taxon>Pseudomonadota</taxon>
        <taxon>Alphaproteobacteria</taxon>
        <taxon>Rhodobacterales</taxon>
        <taxon>Roseobacteraceae</taxon>
        <taxon>Rubellimicrobium</taxon>
    </lineage>
</organism>
<dbReference type="SUPFAM" id="SSF47413">
    <property type="entry name" value="lambda repressor-like DNA-binding domains"/>
    <property type="match status" value="1"/>
</dbReference>
<dbReference type="InterPro" id="IPR010982">
    <property type="entry name" value="Lambda_DNA-bd_dom_sf"/>
</dbReference>
<dbReference type="SUPFAM" id="SSF53822">
    <property type="entry name" value="Periplasmic binding protein-like I"/>
    <property type="match status" value="1"/>
</dbReference>
<dbReference type="PROSITE" id="PS50932">
    <property type="entry name" value="HTH_LACI_2"/>
    <property type="match status" value="1"/>
</dbReference>
<keyword evidence="1" id="KW-0678">Repressor</keyword>
<keyword evidence="3 6" id="KW-0238">DNA-binding</keyword>
<evidence type="ECO:0000313" key="7">
    <source>
        <dbReference type="Proteomes" id="UP000305887"/>
    </source>
</evidence>
<evidence type="ECO:0000256" key="2">
    <source>
        <dbReference type="ARBA" id="ARBA00023015"/>
    </source>
</evidence>
<evidence type="ECO:0000259" key="5">
    <source>
        <dbReference type="PROSITE" id="PS50932"/>
    </source>
</evidence>
<dbReference type="GO" id="GO:0000976">
    <property type="term" value="F:transcription cis-regulatory region binding"/>
    <property type="evidence" value="ECO:0007669"/>
    <property type="project" value="TreeGrafter"/>
</dbReference>
<dbReference type="EMBL" id="VDFU01000001">
    <property type="protein sequence ID" value="TNC53012.1"/>
    <property type="molecule type" value="Genomic_DNA"/>
</dbReference>
<dbReference type="InterPro" id="IPR000843">
    <property type="entry name" value="HTH_LacI"/>
</dbReference>
<dbReference type="Gene3D" id="3.40.50.2300">
    <property type="match status" value="2"/>
</dbReference>
<protein>
    <submittedName>
        <fullName evidence="6">LacI family DNA-binding transcriptional regulator</fullName>
    </submittedName>
</protein>
<evidence type="ECO:0000256" key="4">
    <source>
        <dbReference type="ARBA" id="ARBA00023163"/>
    </source>
</evidence>
<dbReference type="Proteomes" id="UP000305887">
    <property type="component" value="Unassembled WGS sequence"/>
</dbReference>
<dbReference type="SMART" id="SM00354">
    <property type="entry name" value="HTH_LACI"/>
    <property type="match status" value="1"/>
</dbReference>
<dbReference type="CDD" id="cd06288">
    <property type="entry name" value="PBP1_sucrose_transcription_regulator"/>
    <property type="match status" value="1"/>
</dbReference>
<dbReference type="Pfam" id="PF00356">
    <property type="entry name" value="LacI"/>
    <property type="match status" value="1"/>
</dbReference>
<keyword evidence="7" id="KW-1185">Reference proteome</keyword>
<dbReference type="InterPro" id="IPR028082">
    <property type="entry name" value="Peripla_BP_I"/>
</dbReference>
<reference evidence="6 7" key="1">
    <citation type="submission" date="2019-06" db="EMBL/GenBank/DDBJ databases">
        <title>YIM 131921 draft genome.</title>
        <authorList>
            <person name="Jiang L."/>
        </authorList>
    </citation>
    <scope>NUCLEOTIDE SEQUENCE [LARGE SCALE GENOMIC DNA]</scope>
    <source>
        <strain evidence="6 7">YIM 131921</strain>
    </source>
</reference>
<gene>
    <name evidence="6" type="ORF">FHG66_01620</name>
</gene>
<name>A0A5C4N9Q2_9RHOB</name>
<comment type="caution">
    <text evidence="6">The sequence shown here is derived from an EMBL/GenBank/DDBJ whole genome shotgun (WGS) entry which is preliminary data.</text>
</comment>
<dbReference type="AlphaFoldDB" id="A0A5C4N9Q2"/>
<dbReference type="PANTHER" id="PTHR30146:SF148">
    <property type="entry name" value="HTH-TYPE TRANSCRIPTIONAL REPRESSOR PURR-RELATED"/>
    <property type="match status" value="1"/>
</dbReference>
<accession>A0A5C4N9Q2</accession>
<sequence>MPKKPTMTDIARACGVSQATVSLVLNNAPGTRISAATREAVLAKAEEINYRRVNPDRGRRPLIAMLINEASSSQHVGGLIDGVAGAAAELGLMALMLPTGEDEAVEAAAIDLLARLPVVGVIYARLITQAVKPPPSLAAWPTILLNCHTSDALFPSVVPGDLAAGITATLALLDAGHQRVGFIGGDQIVEAARERLKGYRRALAMRDVPYDPALVVKGGWTISGGRDGLHYLLDLRDPPTAVFCFCDRTAIGVYAAAAEAGLRIPEDLSIIGFDNEDFSADLDPPLTTMELPHADMARHAVEELHRPVSLPKSRPSHQRMKFDCPLVKRRSVASRRQVLEQSAAAADPRSRSQL</sequence>
<feature type="domain" description="HTH lacI-type" evidence="5">
    <location>
        <begin position="5"/>
        <end position="64"/>
    </location>
</feature>
<evidence type="ECO:0000256" key="1">
    <source>
        <dbReference type="ARBA" id="ARBA00022491"/>
    </source>
</evidence>
<dbReference type="GO" id="GO:0003700">
    <property type="term" value="F:DNA-binding transcription factor activity"/>
    <property type="evidence" value="ECO:0007669"/>
    <property type="project" value="TreeGrafter"/>
</dbReference>
<dbReference type="Pfam" id="PF13377">
    <property type="entry name" value="Peripla_BP_3"/>
    <property type="match status" value="1"/>
</dbReference>
<dbReference type="InterPro" id="IPR046335">
    <property type="entry name" value="LacI/GalR-like_sensor"/>
</dbReference>
<keyword evidence="4" id="KW-0804">Transcription</keyword>
<dbReference type="CDD" id="cd01392">
    <property type="entry name" value="HTH_LacI"/>
    <property type="match status" value="1"/>
</dbReference>
<keyword evidence="2" id="KW-0805">Transcription regulation</keyword>
<evidence type="ECO:0000313" key="6">
    <source>
        <dbReference type="EMBL" id="TNC53012.1"/>
    </source>
</evidence>
<dbReference type="PANTHER" id="PTHR30146">
    <property type="entry name" value="LACI-RELATED TRANSCRIPTIONAL REPRESSOR"/>
    <property type="match status" value="1"/>
</dbReference>
<dbReference type="Gene3D" id="1.10.260.40">
    <property type="entry name" value="lambda repressor-like DNA-binding domains"/>
    <property type="match status" value="1"/>
</dbReference>